<dbReference type="RefSeq" id="XP_013240298.1">
    <property type="nucleotide sequence ID" value="XM_013384844.1"/>
</dbReference>
<dbReference type="Proteomes" id="UP000027361">
    <property type="component" value="Unassembled WGS sequence"/>
</dbReference>
<dbReference type="InParanoid" id="A0A066VAB6"/>
<evidence type="ECO:0000256" key="1">
    <source>
        <dbReference type="ARBA" id="ARBA00000436"/>
    </source>
</evidence>
<keyword evidence="8 13" id="KW-0862">Zinc</keyword>
<keyword evidence="9" id="KW-0809">Transit peptide</keyword>
<name>A0A066VAB6_TILAU</name>
<dbReference type="GO" id="GO:0046872">
    <property type="term" value="F:metal ion binding"/>
    <property type="evidence" value="ECO:0007669"/>
    <property type="project" value="UniProtKB-UniRule"/>
</dbReference>
<evidence type="ECO:0000313" key="15">
    <source>
        <dbReference type="EMBL" id="KDN37233.1"/>
    </source>
</evidence>
<dbReference type="InterPro" id="IPR001567">
    <property type="entry name" value="Pept_M3A_M3B_dom"/>
</dbReference>
<evidence type="ECO:0000256" key="10">
    <source>
        <dbReference type="ARBA" id="ARBA00023049"/>
    </source>
</evidence>
<dbReference type="Gene3D" id="3.40.390.10">
    <property type="entry name" value="Collagenase (Catalytic Domain)"/>
    <property type="match status" value="1"/>
</dbReference>
<comment type="caution">
    <text evidence="15">The sequence shown here is derived from an EMBL/GenBank/DDBJ whole genome shotgun (WGS) entry which is preliminary data.</text>
</comment>
<organism evidence="15 16">
    <name type="scientific">Tilletiaria anomala (strain ATCC 24038 / CBS 436.72 / UBC 951)</name>
    <dbReference type="NCBI Taxonomy" id="1037660"/>
    <lineage>
        <taxon>Eukaryota</taxon>
        <taxon>Fungi</taxon>
        <taxon>Dikarya</taxon>
        <taxon>Basidiomycota</taxon>
        <taxon>Ustilaginomycotina</taxon>
        <taxon>Exobasidiomycetes</taxon>
        <taxon>Georgefischeriales</taxon>
        <taxon>Tilletiariaceae</taxon>
        <taxon>Tilletiaria</taxon>
    </lineage>
</organism>
<keyword evidence="7 13" id="KW-0378">Hydrolase</keyword>
<dbReference type="GO" id="GO:0005759">
    <property type="term" value="C:mitochondrial matrix"/>
    <property type="evidence" value="ECO:0007669"/>
    <property type="project" value="UniProtKB-SubCell"/>
</dbReference>
<keyword evidence="10 13" id="KW-0482">Metalloprotease</keyword>
<proteinExistence type="inferred from homology"/>
<dbReference type="AlphaFoldDB" id="A0A066VAB6"/>
<evidence type="ECO:0000256" key="3">
    <source>
        <dbReference type="ARBA" id="ARBA00006040"/>
    </source>
</evidence>
<dbReference type="OrthoDB" id="17530at2759"/>
<dbReference type="SUPFAM" id="SSF55486">
    <property type="entry name" value="Metalloproteases ('zincins'), catalytic domain"/>
    <property type="match status" value="1"/>
</dbReference>
<dbReference type="HOGENOM" id="CLU_001805_0_0_1"/>
<dbReference type="GeneID" id="25263407"/>
<evidence type="ECO:0000256" key="7">
    <source>
        <dbReference type="ARBA" id="ARBA00022801"/>
    </source>
</evidence>
<accession>A0A066VAB6</accession>
<comment type="cofactor">
    <cofactor evidence="13">
        <name>Zn(2+)</name>
        <dbReference type="ChEBI" id="CHEBI:29105"/>
    </cofactor>
    <text evidence="13">Binds 1 zinc ion.</text>
</comment>
<gene>
    <name evidence="15" type="ORF">K437DRAFT_252018</name>
</gene>
<dbReference type="CDD" id="cd06457">
    <property type="entry name" value="M3A_MIP"/>
    <property type="match status" value="1"/>
</dbReference>
<keyword evidence="5 13" id="KW-0645">Protease</keyword>
<evidence type="ECO:0000256" key="12">
    <source>
        <dbReference type="ARBA" id="ARBA00025208"/>
    </source>
</evidence>
<dbReference type="EMBL" id="JMSN01000145">
    <property type="protein sequence ID" value="KDN37233.1"/>
    <property type="molecule type" value="Genomic_DNA"/>
</dbReference>
<dbReference type="STRING" id="1037660.A0A066VAB6"/>
<evidence type="ECO:0000256" key="4">
    <source>
        <dbReference type="ARBA" id="ARBA00012441"/>
    </source>
</evidence>
<evidence type="ECO:0000256" key="11">
    <source>
        <dbReference type="ARBA" id="ARBA00023128"/>
    </source>
</evidence>
<keyword evidence="11" id="KW-0496">Mitochondrion</keyword>
<sequence>MCLLTACKLARPLLSKRLALRGILLQADIEVSTKRIFHATALNSRHSSNDLSHSFRDLREVIDNFGASCKAASGSSTGLFGETTLKHPRDFLTIARKSQERASVLVRRITEAPRRGPREMAAVVRNIDRLSDMLCKVIDMAEFVRTAHPDPDWSSAAEQAHQYLCNYMNVLNTSTGMYQTLAAAIRAPEVKSLLSPEGLHVAHIFLQDFEKSAIHLPEHDRQRFVSLSDSVLSLSTAFSQNLQAGEGRPPARFQPSWLASLPEPILQGIMDESLCFDGIIELRADSPYLMQIIRNSTNASAREAAYRSAFASGKPQKALLEALLERRAQLAKLSGYESFAHMVLKDKMARDPGNVIRFLHSQLSLICGNVEKEVQLLLSQQRPQLGSARLRAWDREFLANRHIDHFSPPTTPLSQFFSVGTVFSGISRLFSHLFGMHLQLVPSAAGEVWCKDVLKLEVIDEDAGGPVGVIYADLWSRAGKPSGAAHFTVRCSRRVDLDEEQDDIDSVFSGGDLPTLSDSPFTGQPQCTNDREGLYQQPIVALLCDFRRPSAGNSPSFLQWPEIETLFHEMGHALHSMVGRTEFQNVSGTRCATDFVEVPSILMEHFLTDPSVLPLFARHYSTDQPLPYEHLQKHLHSASQFKHLERYDELLLSLLDQRLHLRSPEDSRFDSTSTFEQAQEEAALLTPVQNLDWQGRFAHLVSYPASYYSYPLDRAIASALWEQLFRPDALSRRQGQLYKESVLAPGGGKDARSLIQSVLPTWNDLQ</sequence>
<evidence type="ECO:0000313" key="16">
    <source>
        <dbReference type="Proteomes" id="UP000027361"/>
    </source>
</evidence>
<evidence type="ECO:0000256" key="5">
    <source>
        <dbReference type="ARBA" id="ARBA00022670"/>
    </source>
</evidence>
<dbReference type="Pfam" id="PF01432">
    <property type="entry name" value="Peptidase_M3"/>
    <property type="match status" value="1"/>
</dbReference>
<dbReference type="InterPro" id="IPR024077">
    <property type="entry name" value="Neurolysin/TOP_dom2"/>
</dbReference>
<evidence type="ECO:0000256" key="9">
    <source>
        <dbReference type="ARBA" id="ARBA00022946"/>
    </source>
</evidence>
<evidence type="ECO:0000256" key="8">
    <source>
        <dbReference type="ARBA" id="ARBA00022833"/>
    </source>
</evidence>
<dbReference type="Gene3D" id="1.10.1370.10">
    <property type="entry name" value="Neurolysin, domain 3"/>
    <property type="match status" value="1"/>
</dbReference>
<comment type="catalytic activity">
    <reaction evidence="1">
        <text>Release of an N-terminal octapeptide as second stage of processing of some proteins imported into the mitochondrion.</text>
        <dbReference type="EC" id="3.4.24.59"/>
    </reaction>
</comment>
<comment type="function">
    <text evidence="12">Cleaves proteins, imported into the mitochondrion, to their mature size. While most mitochondrial precursor proteins are processed to the mature form in one step by mitochondrial processing peptidase (MPP), the sequential cleavage by MIP of an octapeptide after initial processing by MPP is a required step for a subgroup of nuclear-encoded precursor proteins destined for the matrix or the inner membrane.</text>
</comment>
<evidence type="ECO:0000256" key="6">
    <source>
        <dbReference type="ARBA" id="ARBA00022723"/>
    </source>
</evidence>
<protein>
    <recommendedName>
        <fullName evidence="4">mitochondrial intermediate peptidase</fullName>
        <ecNumber evidence="4">3.4.24.59</ecNumber>
    </recommendedName>
</protein>
<reference evidence="15 16" key="1">
    <citation type="submission" date="2014-05" db="EMBL/GenBank/DDBJ databases">
        <title>Draft genome sequence of a rare smut relative, Tilletiaria anomala UBC 951.</title>
        <authorList>
            <consortium name="DOE Joint Genome Institute"/>
            <person name="Toome M."/>
            <person name="Kuo A."/>
            <person name="Henrissat B."/>
            <person name="Lipzen A."/>
            <person name="Tritt A."/>
            <person name="Yoshinaga Y."/>
            <person name="Zane M."/>
            <person name="Barry K."/>
            <person name="Grigoriev I.V."/>
            <person name="Spatafora J.W."/>
            <person name="Aimea M.C."/>
        </authorList>
    </citation>
    <scope>NUCLEOTIDE SEQUENCE [LARGE SCALE GENOMIC DNA]</scope>
    <source>
        <strain evidence="15 16">UBC 951</strain>
    </source>
</reference>
<dbReference type="InterPro" id="IPR024079">
    <property type="entry name" value="MetalloPept_cat_dom_sf"/>
</dbReference>
<evidence type="ECO:0000256" key="13">
    <source>
        <dbReference type="RuleBase" id="RU003435"/>
    </source>
</evidence>
<dbReference type="InterPro" id="IPR045090">
    <property type="entry name" value="Pept_M3A_M3B"/>
</dbReference>
<comment type="similarity">
    <text evidence="3 13">Belongs to the peptidase M3 family.</text>
</comment>
<evidence type="ECO:0000259" key="14">
    <source>
        <dbReference type="Pfam" id="PF01432"/>
    </source>
</evidence>
<dbReference type="PANTHER" id="PTHR11804:SF79">
    <property type="entry name" value="MITOCHONDRIAL INTERMEDIATE PEPTIDASE"/>
    <property type="match status" value="1"/>
</dbReference>
<comment type="subcellular location">
    <subcellularLocation>
        <location evidence="2">Mitochondrion matrix</location>
    </subcellularLocation>
</comment>
<dbReference type="FunCoup" id="A0A066VAB6">
    <property type="interactions" value="309"/>
</dbReference>
<dbReference type="GO" id="GO:0006518">
    <property type="term" value="P:peptide metabolic process"/>
    <property type="evidence" value="ECO:0007669"/>
    <property type="project" value="TreeGrafter"/>
</dbReference>
<dbReference type="FunFam" id="3.40.390.10:FF:000055">
    <property type="entry name" value="Related to mitochondrial intermediate peptidase"/>
    <property type="match status" value="1"/>
</dbReference>
<dbReference type="InterPro" id="IPR033851">
    <property type="entry name" value="M3A_MIP"/>
</dbReference>
<dbReference type="OMA" id="ALMFEYM"/>
<keyword evidence="6 13" id="KW-0479">Metal-binding</keyword>
<dbReference type="GO" id="GO:0004222">
    <property type="term" value="F:metalloendopeptidase activity"/>
    <property type="evidence" value="ECO:0007669"/>
    <property type="project" value="UniProtKB-EC"/>
</dbReference>
<dbReference type="EC" id="3.4.24.59" evidence="4"/>
<feature type="domain" description="Peptidase M3A/M3B catalytic" evidence="14">
    <location>
        <begin position="295"/>
        <end position="758"/>
    </location>
</feature>
<evidence type="ECO:0000256" key="2">
    <source>
        <dbReference type="ARBA" id="ARBA00004305"/>
    </source>
</evidence>
<dbReference type="PANTHER" id="PTHR11804">
    <property type="entry name" value="PROTEASE M3 THIMET OLIGOPEPTIDASE-RELATED"/>
    <property type="match status" value="1"/>
</dbReference>
<keyword evidence="16" id="KW-1185">Reference proteome</keyword>
<dbReference type="GO" id="GO:0006627">
    <property type="term" value="P:protein processing involved in protein targeting to mitochondrion"/>
    <property type="evidence" value="ECO:0007669"/>
    <property type="project" value="TreeGrafter"/>
</dbReference>